<dbReference type="EMBL" id="JBEPLO010000009">
    <property type="protein sequence ID" value="MET3557890.1"/>
    <property type="molecule type" value="Genomic_DNA"/>
</dbReference>
<organism evidence="2 3">
    <name type="scientific">Streptococcus rupicaprae</name>
    <dbReference type="NCBI Taxonomy" id="759619"/>
    <lineage>
        <taxon>Bacteria</taxon>
        <taxon>Bacillati</taxon>
        <taxon>Bacillota</taxon>
        <taxon>Bacilli</taxon>
        <taxon>Lactobacillales</taxon>
        <taxon>Streptococcaceae</taxon>
        <taxon>Streptococcus</taxon>
    </lineage>
</organism>
<dbReference type="GO" id="GO:0003677">
    <property type="term" value="F:DNA binding"/>
    <property type="evidence" value="ECO:0007669"/>
    <property type="project" value="UniProtKB-KW"/>
</dbReference>
<feature type="domain" description="Regulator of chromosome segregation-like C-terminal" evidence="1">
    <location>
        <begin position="104"/>
        <end position="146"/>
    </location>
</feature>
<protein>
    <submittedName>
        <fullName evidence="2">DNA-binding transcriptional ArsR family regulator</fullName>
    </submittedName>
</protein>
<name>A0ABV2FH49_9STRE</name>
<sequence length="165" mass="19064">MSVEKTVSEIADILGISRQAINNRVKSFPEEFVDKNDKGVTVVNRAGLIELEKIYQKTIFEDEPISEETKQRELMEILVDEKNAEIVRLYDQLKIKDEQIAAKDEQIRIKDIQISEKDKQLDQQQQLTLKAMADKETLKLELDQAKAQAEEVQVKKGFWAKLFGK</sequence>
<proteinExistence type="predicted"/>
<dbReference type="RefSeq" id="WP_354364828.1">
    <property type="nucleotide sequence ID" value="NZ_JBEPLO010000009.1"/>
</dbReference>
<dbReference type="Proteomes" id="UP001549122">
    <property type="component" value="Unassembled WGS sequence"/>
</dbReference>
<evidence type="ECO:0000313" key="2">
    <source>
        <dbReference type="EMBL" id="MET3557890.1"/>
    </source>
</evidence>
<comment type="caution">
    <text evidence="2">The sequence shown here is derived from an EMBL/GenBank/DDBJ whole genome shotgun (WGS) entry which is preliminary data.</text>
</comment>
<accession>A0ABV2FH49</accession>
<keyword evidence="3" id="KW-1185">Reference proteome</keyword>
<dbReference type="Pfam" id="PF04394">
    <property type="entry name" value="DUF536"/>
    <property type="match status" value="1"/>
</dbReference>
<reference evidence="2 3" key="1">
    <citation type="submission" date="2024-06" db="EMBL/GenBank/DDBJ databases">
        <title>Genomic Encyclopedia of Type Strains, Phase IV (KMG-IV): sequencing the most valuable type-strain genomes for metagenomic binning, comparative biology and taxonomic classification.</title>
        <authorList>
            <person name="Goeker M."/>
        </authorList>
    </citation>
    <scope>NUCLEOTIDE SEQUENCE [LARGE SCALE GENOMIC DNA]</scope>
    <source>
        <strain evidence="2 3">DSM 28303</strain>
    </source>
</reference>
<dbReference type="InterPro" id="IPR007489">
    <property type="entry name" value="RocS-like_C"/>
</dbReference>
<keyword evidence="2" id="KW-0238">DNA-binding</keyword>
<evidence type="ECO:0000313" key="3">
    <source>
        <dbReference type="Proteomes" id="UP001549122"/>
    </source>
</evidence>
<gene>
    <name evidence="2" type="ORF">ABID29_001002</name>
</gene>
<evidence type="ECO:0000259" key="1">
    <source>
        <dbReference type="Pfam" id="PF04394"/>
    </source>
</evidence>